<feature type="domain" description="HTH tetR-type" evidence="5">
    <location>
        <begin position="9"/>
        <end position="69"/>
    </location>
</feature>
<evidence type="ECO:0000256" key="3">
    <source>
        <dbReference type="ARBA" id="ARBA00023163"/>
    </source>
</evidence>
<accession>A0A1H1LK60</accession>
<protein>
    <submittedName>
        <fullName evidence="6">DNA-binding transcriptional regulator, AcrR family</fullName>
    </submittedName>
</protein>
<name>A0A1H1LK60_9ACTN</name>
<evidence type="ECO:0000313" key="6">
    <source>
        <dbReference type="EMBL" id="SDR74259.1"/>
    </source>
</evidence>
<evidence type="ECO:0000256" key="2">
    <source>
        <dbReference type="ARBA" id="ARBA00023125"/>
    </source>
</evidence>
<dbReference type="GO" id="GO:0000976">
    <property type="term" value="F:transcription cis-regulatory region binding"/>
    <property type="evidence" value="ECO:0007669"/>
    <property type="project" value="TreeGrafter"/>
</dbReference>
<dbReference type="InterPro" id="IPR009057">
    <property type="entry name" value="Homeodomain-like_sf"/>
</dbReference>
<keyword evidence="3" id="KW-0804">Transcription</keyword>
<evidence type="ECO:0000256" key="1">
    <source>
        <dbReference type="ARBA" id="ARBA00023015"/>
    </source>
</evidence>
<dbReference type="STRING" id="642780.SAMN04488570_0230"/>
<evidence type="ECO:0000256" key="4">
    <source>
        <dbReference type="PROSITE-ProRule" id="PRU00335"/>
    </source>
</evidence>
<keyword evidence="7" id="KW-1185">Reference proteome</keyword>
<dbReference type="PROSITE" id="PS50977">
    <property type="entry name" value="HTH_TETR_2"/>
    <property type="match status" value="1"/>
</dbReference>
<evidence type="ECO:0000259" key="5">
    <source>
        <dbReference type="PROSITE" id="PS50977"/>
    </source>
</evidence>
<keyword evidence="2 4" id="KW-0238">DNA-binding</keyword>
<dbReference type="EMBL" id="LT629757">
    <property type="protein sequence ID" value="SDR74259.1"/>
    <property type="molecule type" value="Genomic_DNA"/>
</dbReference>
<dbReference type="InterPro" id="IPR001647">
    <property type="entry name" value="HTH_TetR"/>
</dbReference>
<dbReference type="RefSeq" id="WP_091725235.1">
    <property type="nucleotide sequence ID" value="NZ_LT629757.1"/>
</dbReference>
<dbReference type="PANTHER" id="PTHR30055">
    <property type="entry name" value="HTH-TYPE TRANSCRIPTIONAL REGULATOR RUTR"/>
    <property type="match status" value="1"/>
</dbReference>
<dbReference type="PRINTS" id="PR00455">
    <property type="entry name" value="HTHTETR"/>
</dbReference>
<dbReference type="OrthoDB" id="4539007at2"/>
<evidence type="ECO:0000313" key="7">
    <source>
        <dbReference type="Proteomes" id="UP000198859"/>
    </source>
</evidence>
<dbReference type="AlphaFoldDB" id="A0A1H1LK60"/>
<dbReference type="GO" id="GO:0003700">
    <property type="term" value="F:DNA-binding transcription factor activity"/>
    <property type="evidence" value="ECO:0007669"/>
    <property type="project" value="TreeGrafter"/>
</dbReference>
<keyword evidence="1" id="KW-0805">Transcription regulation</keyword>
<gene>
    <name evidence="6" type="ORF">SAMN04488570_0230</name>
</gene>
<dbReference type="Pfam" id="PF00440">
    <property type="entry name" value="TetR_N"/>
    <property type="match status" value="1"/>
</dbReference>
<organism evidence="6 7">
    <name type="scientific">Nocardioides scoriae</name>
    <dbReference type="NCBI Taxonomy" id="642780"/>
    <lineage>
        <taxon>Bacteria</taxon>
        <taxon>Bacillati</taxon>
        <taxon>Actinomycetota</taxon>
        <taxon>Actinomycetes</taxon>
        <taxon>Propionibacteriales</taxon>
        <taxon>Nocardioidaceae</taxon>
        <taxon>Nocardioides</taxon>
    </lineage>
</organism>
<dbReference type="SUPFAM" id="SSF46689">
    <property type="entry name" value="Homeodomain-like"/>
    <property type="match status" value="1"/>
</dbReference>
<dbReference type="Gene3D" id="1.10.357.10">
    <property type="entry name" value="Tetracycline Repressor, domain 2"/>
    <property type="match status" value="1"/>
</dbReference>
<sequence>MVTQVERSAAAVTRLLDATEVVLHERGYAGTTTTAVCEQAGLSQGGLFRHFPTRRALLVATARRVAERQTTDVPTGLDLPGALHHLRDRVRSRSNVVWHELVHASRTDPELRDGLAPALREYHRRTAAAVTSLLPTGRAWTPEHQRALRLAVTYLDGEAAVAHVLPDPDRDQDALQALLELLRPFFEEAP</sequence>
<dbReference type="InterPro" id="IPR050109">
    <property type="entry name" value="HTH-type_TetR-like_transc_reg"/>
</dbReference>
<proteinExistence type="predicted"/>
<dbReference type="Proteomes" id="UP000198859">
    <property type="component" value="Chromosome I"/>
</dbReference>
<dbReference type="PANTHER" id="PTHR30055:SF234">
    <property type="entry name" value="HTH-TYPE TRANSCRIPTIONAL REGULATOR BETI"/>
    <property type="match status" value="1"/>
</dbReference>
<feature type="DNA-binding region" description="H-T-H motif" evidence="4">
    <location>
        <begin position="32"/>
        <end position="51"/>
    </location>
</feature>
<reference evidence="7" key="1">
    <citation type="submission" date="2016-10" db="EMBL/GenBank/DDBJ databases">
        <authorList>
            <person name="Varghese N."/>
            <person name="Submissions S."/>
        </authorList>
    </citation>
    <scope>NUCLEOTIDE SEQUENCE [LARGE SCALE GENOMIC DNA]</scope>
    <source>
        <strain evidence="7">DSM 22127</strain>
    </source>
</reference>